<evidence type="ECO:0000313" key="5">
    <source>
        <dbReference type="EMBL" id="EAL63293.1"/>
    </source>
</evidence>
<dbReference type="EMBL" id="AAFI02000109">
    <property type="protein sequence ID" value="EAL63293.1"/>
    <property type="molecule type" value="Genomic_DNA"/>
</dbReference>
<dbReference type="AlphaFoldDB" id="Q54J46"/>
<dbReference type="InterPro" id="IPR057709">
    <property type="entry name" value="DUF7949"/>
</dbReference>
<evidence type="ECO:0000256" key="1">
    <source>
        <dbReference type="SAM" id="Phobius"/>
    </source>
</evidence>
<dbReference type="KEGG" id="ddi:DDB_G0288301"/>
<feature type="domain" description="EGF-like" evidence="3 4">
    <location>
        <begin position="1092"/>
        <end position="1103"/>
    </location>
</feature>
<protein>
    <recommendedName>
        <fullName evidence="3 4">EGF-like domain-containing protein</fullName>
    </recommendedName>
</protein>
<dbReference type="Pfam" id="PF22933">
    <property type="entry name" value="ComC_SSD"/>
    <property type="match status" value="1"/>
</dbReference>
<evidence type="ECO:0000259" key="3">
    <source>
        <dbReference type="PROSITE" id="PS00022"/>
    </source>
</evidence>
<dbReference type="GeneID" id="8626558"/>
<dbReference type="Pfam" id="PF23033">
    <property type="entry name" value="DUF7034"/>
    <property type="match status" value="1"/>
</dbReference>
<dbReference type="PANTHER" id="PTHR31378">
    <property type="entry name" value="EGF-LIKE DOMAIN-CONTAINING PROTEIN-RELATED-RELATED"/>
    <property type="match status" value="1"/>
</dbReference>
<organism evidence="5 6">
    <name type="scientific">Dictyostelium discoideum</name>
    <name type="common">Social amoeba</name>
    <dbReference type="NCBI Taxonomy" id="44689"/>
    <lineage>
        <taxon>Eukaryota</taxon>
        <taxon>Amoebozoa</taxon>
        <taxon>Evosea</taxon>
        <taxon>Eumycetozoa</taxon>
        <taxon>Dictyostelia</taxon>
        <taxon>Dictyosteliales</taxon>
        <taxon>Dictyosteliaceae</taxon>
        <taxon>Dictyostelium</taxon>
    </lineage>
</organism>
<sequence length="1401" mass="156387">MIGIVILSLILFLFKELVKKLNGCDVSIKYYNEPISDDYIANVNGNCSQKICFLAISNKNISDISAYGIPFTLLHDPFFGPISYVELSVFSNTSSPSTIITIAITENDGAITHFFKTTYCLLQETTNFQLVFKNSPFFLNEPMSIDSEFGTNSGGPKMVVQFIGNTPSVFKKFSSNSLFNSTVKLLGNKATSRLYEVTMFPISMPSINFENHNLTYKYNSGSGELQTTSSFTPIYFTESHYNTFFPAINSKNNIIYQVDFQFTTDIYPYGSMVCTNCYIFLVANNGSRVQFLIYFNKIGSYNSTGTFSNDALHNNMYFTKTITIKPDNFSNGTEMTLVFQDTAFGTTPMGFSAILTGVPVLPNTPVTIYYPSGLKRQLWFNQPPFGLIDGFMVGLVNKFNVMFTIKLSKYMSGTLRYSFNSNNQKSPIEIPLPTQIDPQLIDTESPIVTSAIVVGDIGKMKLVIQMAITDDISGFSAFVCLDTNEIIFDYKNLMLGGTINNGVYSFIYDYGFTPVCKNSAFLDFAGNAQVQNQPFTDFIRSFINATTNIKYLMMNTPSYQAKTLSDFQEFYFAFNNISLTNQGFYNTLYFKFKDNNNDPDYCIKFRLAISGGYPNPIDYYSIWDNNLQMYKVEFYIPPNLSKINILYYIYLGLDYETQYSTSHFQSWVSSNNATLSVYSNIGDMMPPLVRSLLISPSTVDSDSFLNYYLIIEDVYNGFGYGEITIMGSVDFIQWNFTFSSGENKNPLVDVYNFSIYIPKCISQSYNIYHLKLVDKAGVFSEYTFGKSQPFPIIDPLVKIVVNEYKFNCSVNLYSNSLPVLKDFTFEPLSIDVGGPDSSRTVIFKMVVDGAAKAGSKPTIYLGDTYINYVTVPVLSDGVFDPIANITTFTVSTIIPYGFGYPEGILLNVFGIQTTYSTFQGYSSLDLRDANFTYTLLTPTFSSYPKMTSYLPISANGGELTIFGRELSTIANSFYRIIYSVNSSNSTPVASNINVKYISNVAIKLNVSSTTGPFTIEYTTSSKTIDTITIYPYHDYWNPNPVTPTPTETPTVPPTIAPTETPTVPPTNPPQKCGGNPQCGGESKGNCVNGVGCVCISPWIGSECQSRIITIPPPVIDPTNPNQNLTLNSTGTNEFTLVSLVSLVSLRELNFKNELVRSFRFDKWKLISNTTTDSNYITDVIDPKNNNTICSVNVSTTWYQTKTDIEFAGQKLTMNPSTLKYNINITSFPFTYGLNTLQLVMSATAQSTSQQDDQCSSNEFGDTTSNDNSNYLQLSVNQHSLYGRFIKRGIVDNNIKSIGNEILKDLSSENSYYISQSYIGINIPFYKESVQLDPDFSVLLDQRSASSICNNKGNKLSKGAIIGISIGCAAFTIIVVTLVAILLKNKYFFKSVQLKVIKMVAK</sequence>
<dbReference type="dictyBase" id="DDB_G0288301"/>
<feature type="chain" id="PRO_5004249089" description="EGF-like domain-containing protein" evidence="2">
    <location>
        <begin position="24"/>
        <end position="1401"/>
    </location>
</feature>
<dbReference type="RefSeq" id="XP_636801.1">
    <property type="nucleotide sequence ID" value="XM_631709.1"/>
</dbReference>
<evidence type="ECO:0000259" key="4">
    <source>
        <dbReference type="PROSITE" id="PS01186"/>
    </source>
</evidence>
<dbReference type="FunCoup" id="Q54J46">
    <property type="interactions" value="161"/>
</dbReference>
<dbReference type="InParanoid" id="Q54J46"/>
<feature type="transmembrane region" description="Helical" evidence="1">
    <location>
        <begin position="1359"/>
        <end position="1382"/>
    </location>
</feature>
<dbReference type="Pfam" id="PF23034">
    <property type="entry name" value="DUF7035"/>
    <property type="match status" value="1"/>
</dbReference>
<dbReference type="HOGENOM" id="CLU_004923_0_0_1"/>
<gene>
    <name evidence="5" type="ORF">DDB_G0288301</name>
</gene>
<dbReference type="InterPro" id="IPR055462">
    <property type="entry name" value="DUF7034"/>
</dbReference>
<feature type="signal peptide" evidence="2">
    <location>
        <begin position="1"/>
        <end position="23"/>
    </location>
</feature>
<accession>Q54J46</accession>
<evidence type="ECO:0000256" key="2">
    <source>
        <dbReference type="SAM" id="SignalP"/>
    </source>
</evidence>
<name>Q54J46_DICDI</name>
<keyword evidence="2" id="KW-0732">Signal</keyword>
<dbReference type="GlyGen" id="Q54J46">
    <property type="glycosylation" value="2 sites"/>
</dbReference>
<dbReference type="PhylomeDB" id="Q54J46"/>
<dbReference type="InterPro" id="IPR054484">
    <property type="entry name" value="ComC_SSD"/>
</dbReference>
<proteinExistence type="predicted"/>
<keyword evidence="1" id="KW-1133">Transmembrane helix</keyword>
<dbReference type="InterPro" id="IPR000742">
    <property type="entry name" value="EGF"/>
</dbReference>
<dbReference type="InterPro" id="IPR055463">
    <property type="entry name" value="DUF7035"/>
</dbReference>
<comment type="caution">
    <text evidence="5">The sequence shown here is derived from an EMBL/GenBank/DDBJ whole genome shotgun (WGS) entry which is preliminary data.</text>
</comment>
<dbReference type="PANTHER" id="PTHR31378:SF47">
    <property type="entry name" value="EGF-LIKE DOMAIN-CONTAINING PROTEIN-RELATED"/>
    <property type="match status" value="1"/>
</dbReference>
<dbReference type="SMR" id="Q54J46"/>
<keyword evidence="1" id="KW-0472">Membrane</keyword>
<dbReference type="PROSITE" id="PS00022">
    <property type="entry name" value="EGF_1"/>
    <property type="match status" value="1"/>
</dbReference>
<reference evidence="5 6" key="1">
    <citation type="journal article" date="2005" name="Nature">
        <title>The genome of the social amoeba Dictyostelium discoideum.</title>
        <authorList>
            <consortium name="The Dictyostelium discoideum Sequencing Consortium"/>
            <person name="Eichinger L."/>
            <person name="Pachebat J.A."/>
            <person name="Glockner G."/>
            <person name="Rajandream M.A."/>
            <person name="Sucgang R."/>
            <person name="Berriman M."/>
            <person name="Song J."/>
            <person name="Olsen R."/>
            <person name="Szafranski K."/>
            <person name="Xu Q."/>
            <person name="Tunggal B."/>
            <person name="Kummerfeld S."/>
            <person name="Madera M."/>
            <person name="Konfortov B.A."/>
            <person name="Rivero F."/>
            <person name="Bankier A.T."/>
            <person name="Lehmann R."/>
            <person name="Hamlin N."/>
            <person name="Davies R."/>
            <person name="Gaudet P."/>
            <person name="Fey P."/>
            <person name="Pilcher K."/>
            <person name="Chen G."/>
            <person name="Saunders D."/>
            <person name="Sodergren E."/>
            <person name="Davis P."/>
            <person name="Kerhornou A."/>
            <person name="Nie X."/>
            <person name="Hall N."/>
            <person name="Anjard C."/>
            <person name="Hemphill L."/>
            <person name="Bason N."/>
            <person name="Farbrother P."/>
            <person name="Desany B."/>
            <person name="Just E."/>
            <person name="Morio T."/>
            <person name="Rost R."/>
            <person name="Churcher C."/>
            <person name="Cooper J."/>
            <person name="Haydock S."/>
            <person name="van Driessche N."/>
            <person name="Cronin A."/>
            <person name="Goodhead I."/>
            <person name="Muzny D."/>
            <person name="Mourier T."/>
            <person name="Pain A."/>
            <person name="Lu M."/>
            <person name="Harper D."/>
            <person name="Lindsay R."/>
            <person name="Hauser H."/>
            <person name="James K."/>
            <person name="Quiles M."/>
            <person name="Madan Babu M."/>
            <person name="Saito T."/>
            <person name="Buchrieser C."/>
            <person name="Wardroper A."/>
            <person name="Felder M."/>
            <person name="Thangavelu M."/>
            <person name="Johnson D."/>
            <person name="Knights A."/>
            <person name="Loulseged H."/>
            <person name="Mungall K."/>
            <person name="Oliver K."/>
            <person name="Price C."/>
            <person name="Quail M.A."/>
            <person name="Urushihara H."/>
            <person name="Hernandez J."/>
            <person name="Rabbinowitsch E."/>
            <person name="Steffen D."/>
            <person name="Sanders M."/>
            <person name="Ma J."/>
            <person name="Kohara Y."/>
            <person name="Sharp S."/>
            <person name="Simmonds M."/>
            <person name="Spiegler S."/>
            <person name="Tivey A."/>
            <person name="Sugano S."/>
            <person name="White B."/>
            <person name="Walker D."/>
            <person name="Woodward J."/>
            <person name="Winckler T."/>
            <person name="Tanaka Y."/>
            <person name="Shaulsky G."/>
            <person name="Schleicher M."/>
            <person name="Weinstock G."/>
            <person name="Rosenthal A."/>
            <person name="Cox E.C."/>
            <person name="Chisholm R.L."/>
            <person name="Gibbs R."/>
            <person name="Loomis W.F."/>
            <person name="Platzer M."/>
            <person name="Kay R.R."/>
            <person name="Williams J."/>
            <person name="Dear P.H."/>
            <person name="Noegel A.A."/>
            <person name="Barrell B."/>
            <person name="Kuspa A."/>
        </authorList>
    </citation>
    <scope>NUCLEOTIDE SEQUENCE [LARGE SCALE GENOMIC DNA]</scope>
    <source>
        <strain evidence="5 6">AX4</strain>
    </source>
</reference>
<evidence type="ECO:0000313" key="6">
    <source>
        <dbReference type="Proteomes" id="UP000002195"/>
    </source>
</evidence>
<dbReference type="PaxDb" id="44689-DDB0187881"/>
<dbReference type="PROSITE" id="PS01186">
    <property type="entry name" value="EGF_2"/>
    <property type="match status" value="1"/>
</dbReference>
<dbReference type="OMA" id="YFTESHY"/>
<dbReference type="Pfam" id="PF25820">
    <property type="entry name" value="DUF7949"/>
    <property type="match status" value="1"/>
</dbReference>
<keyword evidence="6" id="KW-1185">Reference proteome</keyword>
<keyword evidence="1" id="KW-0812">Transmembrane</keyword>
<dbReference type="VEuPathDB" id="AmoebaDB:DDB_G0288301"/>
<dbReference type="Proteomes" id="UP000002195">
    <property type="component" value="Unassembled WGS sequence"/>
</dbReference>